<name>A0A151RDV5_CAJCA</name>
<gene>
    <name evidence="17" type="ORF">KK1_037873</name>
</gene>
<dbReference type="FunFam" id="3.10.20.370:FF:000001">
    <property type="entry name" value="Retrovirus-related Pol polyprotein from transposon 17.6-like protein"/>
    <property type="match status" value="1"/>
</dbReference>
<evidence type="ECO:0000256" key="3">
    <source>
        <dbReference type="ARBA" id="ARBA00022695"/>
    </source>
</evidence>
<dbReference type="Proteomes" id="UP000075243">
    <property type="component" value="Unassembled WGS sequence"/>
</dbReference>
<keyword evidence="8" id="KW-0378">Hydrolase</keyword>
<keyword evidence="14" id="KW-0233">DNA recombination</keyword>
<evidence type="ECO:0000256" key="9">
    <source>
        <dbReference type="ARBA" id="ARBA00022842"/>
    </source>
</evidence>
<reference evidence="17" key="1">
    <citation type="journal article" date="2012" name="Nat. Biotechnol.">
        <title>Draft genome sequence of pigeonpea (Cajanus cajan), an orphan legume crop of resource-poor farmers.</title>
        <authorList>
            <person name="Varshney R.K."/>
            <person name="Chen W."/>
            <person name="Li Y."/>
            <person name="Bharti A.K."/>
            <person name="Saxena R.K."/>
            <person name="Schlueter J.A."/>
            <person name="Donoghue M.T."/>
            <person name="Azam S."/>
            <person name="Fan G."/>
            <person name="Whaley A.M."/>
            <person name="Farmer A.D."/>
            <person name="Sheridan J."/>
            <person name="Iwata A."/>
            <person name="Tuteja R."/>
            <person name="Penmetsa R.V."/>
            <person name="Wu W."/>
            <person name="Upadhyaya H.D."/>
            <person name="Yang S.P."/>
            <person name="Shah T."/>
            <person name="Saxena K.B."/>
            <person name="Michael T."/>
            <person name="McCombie W.R."/>
            <person name="Yang B."/>
            <person name="Zhang G."/>
            <person name="Yang H."/>
            <person name="Wang J."/>
            <person name="Spillane C."/>
            <person name="Cook D.R."/>
            <person name="May G.D."/>
            <person name="Xu X."/>
            <person name="Jackson S.A."/>
        </authorList>
    </citation>
    <scope>NUCLEOTIDE SEQUENCE [LARGE SCALE GENOMIC DNA]</scope>
</reference>
<dbReference type="InterPro" id="IPR043128">
    <property type="entry name" value="Rev_trsase/Diguanyl_cyclase"/>
</dbReference>
<dbReference type="AlphaFoldDB" id="A0A151RDV5"/>
<dbReference type="Pfam" id="PF17921">
    <property type="entry name" value="Integrase_H2C2"/>
    <property type="match status" value="1"/>
</dbReference>
<evidence type="ECO:0000256" key="6">
    <source>
        <dbReference type="ARBA" id="ARBA00022750"/>
    </source>
</evidence>
<keyword evidence="9" id="KW-0460">Magnesium</keyword>
<keyword evidence="18" id="KW-1185">Reference proteome</keyword>
<feature type="domain" description="Integrase catalytic" evidence="16">
    <location>
        <begin position="531"/>
        <end position="698"/>
    </location>
</feature>
<dbReference type="Gene3D" id="3.30.420.10">
    <property type="entry name" value="Ribonuclease H-like superfamily/Ribonuclease H"/>
    <property type="match status" value="1"/>
</dbReference>
<evidence type="ECO:0000256" key="2">
    <source>
        <dbReference type="ARBA" id="ARBA00022679"/>
    </source>
</evidence>
<keyword evidence="1" id="KW-0645">Protease</keyword>
<organism evidence="17 18">
    <name type="scientific">Cajanus cajan</name>
    <name type="common">Pigeon pea</name>
    <name type="synonym">Cajanus indicus</name>
    <dbReference type="NCBI Taxonomy" id="3821"/>
    <lineage>
        <taxon>Eukaryota</taxon>
        <taxon>Viridiplantae</taxon>
        <taxon>Streptophyta</taxon>
        <taxon>Embryophyta</taxon>
        <taxon>Tracheophyta</taxon>
        <taxon>Spermatophyta</taxon>
        <taxon>Magnoliopsida</taxon>
        <taxon>eudicotyledons</taxon>
        <taxon>Gunneridae</taxon>
        <taxon>Pentapetalae</taxon>
        <taxon>rosids</taxon>
        <taxon>fabids</taxon>
        <taxon>Fabales</taxon>
        <taxon>Fabaceae</taxon>
        <taxon>Papilionoideae</taxon>
        <taxon>50 kb inversion clade</taxon>
        <taxon>NPAAA clade</taxon>
        <taxon>indigoferoid/millettioid clade</taxon>
        <taxon>Phaseoleae</taxon>
        <taxon>Cajanus</taxon>
    </lineage>
</organism>
<evidence type="ECO:0000256" key="4">
    <source>
        <dbReference type="ARBA" id="ARBA00022722"/>
    </source>
</evidence>
<dbReference type="GO" id="GO:0015074">
    <property type="term" value="P:DNA integration"/>
    <property type="evidence" value="ECO:0007669"/>
    <property type="project" value="UniProtKB-KW"/>
</dbReference>
<evidence type="ECO:0000259" key="15">
    <source>
        <dbReference type="PROSITE" id="PS50878"/>
    </source>
</evidence>
<dbReference type="GO" id="GO:0004190">
    <property type="term" value="F:aspartic-type endopeptidase activity"/>
    <property type="evidence" value="ECO:0007669"/>
    <property type="project" value="UniProtKB-KW"/>
</dbReference>
<keyword evidence="4" id="KW-0540">Nuclease</keyword>
<dbReference type="PANTHER" id="PTHR37984">
    <property type="entry name" value="PROTEIN CBG26694"/>
    <property type="match status" value="1"/>
</dbReference>
<dbReference type="CDD" id="cd01647">
    <property type="entry name" value="RT_LTR"/>
    <property type="match status" value="1"/>
</dbReference>
<dbReference type="PANTHER" id="PTHR37984:SF5">
    <property type="entry name" value="PROTEIN NYNRIN-LIKE"/>
    <property type="match status" value="1"/>
</dbReference>
<evidence type="ECO:0000256" key="12">
    <source>
        <dbReference type="ARBA" id="ARBA00022932"/>
    </source>
</evidence>
<dbReference type="GO" id="GO:0006310">
    <property type="term" value="P:DNA recombination"/>
    <property type="evidence" value="ECO:0007669"/>
    <property type="project" value="UniProtKB-KW"/>
</dbReference>
<dbReference type="InterPro" id="IPR043502">
    <property type="entry name" value="DNA/RNA_pol_sf"/>
</dbReference>
<dbReference type="InterPro" id="IPR050951">
    <property type="entry name" value="Retrovirus_Pol_polyprotein"/>
</dbReference>
<dbReference type="Pfam" id="PF00078">
    <property type="entry name" value="RVT_1"/>
    <property type="match status" value="1"/>
</dbReference>
<dbReference type="PROSITE" id="PS50994">
    <property type="entry name" value="INTEGRASE"/>
    <property type="match status" value="1"/>
</dbReference>
<dbReference type="GO" id="GO:0003887">
    <property type="term" value="F:DNA-directed DNA polymerase activity"/>
    <property type="evidence" value="ECO:0007669"/>
    <property type="project" value="UniProtKB-KW"/>
</dbReference>
<feature type="domain" description="Reverse transcriptase" evidence="15">
    <location>
        <begin position="16"/>
        <end position="195"/>
    </location>
</feature>
<proteinExistence type="predicted"/>
<protein>
    <submittedName>
        <fullName evidence="17">Retrotransposable element Tf2</fullName>
    </submittedName>
</protein>
<dbReference type="Pfam" id="PF24626">
    <property type="entry name" value="SH3_Tf2-1"/>
    <property type="match status" value="1"/>
</dbReference>
<dbReference type="EMBL" id="KQ483815">
    <property type="protein sequence ID" value="KYP40772.1"/>
    <property type="molecule type" value="Genomic_DNA"/>
</dbReference>
<dbReference type="InterPro" id="IPR012337">
    <property type="entry name" value="RNaseH-like_sf"/>
</dbReference>
<sequence length="908" mass="104637">SVVQLVELKKQIEDLLKKGFVRPNVSPWEAPVLLVKKKDGSMRLCVDYLQLNKVTIKNKYPLPRIDDFMDQLVGACVFSKIDLRSGYHHIRVKGEDVPKTAFRTRYGHYEYLAMPFGVTNAPAIFMDYMNKIFHLYLDKFVVVFIDDILVYSKTKEEHEEHLKVVLQTLRERQLYAKLSKCDFWLEEVSFLGHVISSGGIAVDPSKVEAVLKWETPKSVSEIRSFLGLAGYYRRFIEGFSKLALPLTSLTRKGVVFVWDSKCENSFRTLKEKLTSAPVLVLPDLSKTFVVYCDASKMGLGGVLMQEGKVVSYASRQLKIHEKNYPTHDLELAAVVFTLKIWRHYLYGSKFEVFSDHKSLRYLFDQKELNMRQRRWLEFLKDYDFDLSYHPGKANVVADALSRKSLHFVRLGMTRVTSELLREIGEAQLVDSFLVARRDAIGQGVGGEFTLGVDGVLRFKDRVCVPSDPTLRRLILEEGHRSKLSFHPGATKMYQDLRKIFWWPRMKKDIAEFVSACLVCQKAKIEHQKPSGLLQPLSIPEWKWDSISMDFVVALPRTRRGHDSIWVIVDRLTKSAHFLPINIRYSLERLVGLYIDEIVRLHGIPSSIVSDRDPRFTSRFWESLQRALGTQLRLSSAYHPQTDGQTERTIQSLEDFLRACVLDQGGNWDSLLPLIEFTYNNSYHSSIGMAPYEALYGRRCRTPLCWCEPGDNVILGPEIVQQSTDKVRLIEERLRTTQSRQKSYADRRRKDLEFQEGDHVFLKVTPWTGVGRALKSRKLTPRFIGPFQILKRVGSVAYQIALPPSLSNLHDVFHISQLRKYIHDPSHVIELDHLEVKENLTVEATPVRVEDRMVKQLRGKEIPLVKVIWGGATPESATWELEEKIKASYPFLFASGNFEDEISKRRGEL</sequence>
<evidence type="ECO:0000259" key="16">
    <source>
        <dbReference type="PROSITE" id="PS50994"/>
    </source>
</evidence>
<keyword evidence="6" id="KW-0064">Aspartyl protease</keyword>
<dbReference type="Gene3D" id="3.30.70.270">
    <property type="match status" value="2"/>
</dbReference>
<keyword evidence="11" id="KW-0695">RNA-directed DNA polymerase</keyword>
<dbReference type="SUPFAM" id="SSF56672">
    <property type="entry name" value="DNA/RNA polymerases"/>
    <property type="match status" value="1"/>
</dbReference>
<evidence type="ECO:0000256" key="11">
    <source>
        <dbReference type="ARBA" id="ARBA00022918"/>
    </source>
</evidence>
<dbReference type="PROSITE" id="PS50878">
    <property type="entry name" value="RT_POL"/>
    <property type="match status" value="1"/>
</dbReference>
<evidence type="ECO:0000256" key="8">
    <source>
        <dbReference type="ARBA" id="ARBA00022801"/>
    </source>
</evidence>
<keyword evidence="5" id="KW-0479">Metal-binding</keyword>
<dbReference type="InterPro" id="IPR000477">
    <property type="entry name" value="RT_dom"/>
</dbReference>
<dbReference type="OMA" id="FCWEESA"/>
<dbReference type="Gramene" id="C.cajan_41266.t">
    <property type="protein sequence ID" value="C.cajan_41266.t"/>
    <property type="gene ID" value="C.cajan_41266"/>
</dbReference>
<dbReference type="Gene3D" id="1.10.340.70">
    <property type="match status" value="1"/>
</dbReference>
<dbReference type="GO" id="GO:0006508">
    <property type="term" value="P:proteolysis"/>
    <property type="evidence" value="ECO:0007669"/>
    <property type="project" value="UniProtKB-KW"/>
</dbReference>
<accession>A0A151RDV5</accession>
<dbReference type="Pfam" id="PF17917">
    <property type="entry name" value="RT_RNaseH"/>
    <property type="match status" value="1"/>
</dbReference>
<keyword evidence="2" id="KW-0808">Transferase</keyword>
<dbReference type="SUPFAM" id="SSF53098">
    <property type="entry name" value="Ribonuclease H-like"/>
    <property type="match status" value="1"/>
</dbReference>
<dbReference type="InterPro" id="IPR056924">
    <property type="entry name" value="SH3_Tf2-1"/>
</dbReference>
<dbReference type="GO" id="GO:0003964">
    <property type="term" value="F:RNA-directed DNA polymerase activity"/>
    <property type="evidence" value="ECO:0007669"/>
    <property type="project" value="UniProtKB-KW"/>
</dbReference>
<dbReference type="Gene3D" id="3.10.10.10">
    <property type="entry name" value="HIV Type 1 Reverse Transcriptase, subunit A, domain 1"/>
    <property type="match status" value="1"/>
</dbReference>
<evidence type="ECO:0000256" key="14">
    <source>
        <dbReference type="ARBA" id="ARBA00023172"/>
    </source>
</evidence>
<evidence type="ECO:0000256" key="1">
    <source>
        <dbReference type="ARBA" id="ARBA00022670"/>
    </source>
</evidence>
<evidence type="ECO:0000313" key="18">
    <source>
        <dbReference type="Proteomes" id="UP000075243"/>
    </source>
</evidence>
<dbReference type="CDD" id="cd09274">
    <property type="entry name" value="RNase_HI_RT_Ty3"/>
    <property type="match status" value="1"/>
</dbReference>
<keyword evidence="7" id="KW-0255">Endonuclease</keyword>
<keyword evidence="3" id="KW-0548">Nucleotidyltransferase</keyword>
<keyword evidence="13" id="KW-0238">DNA-binding</keyword>
<feature type="non-terminal residue" evidence="17">
    <location>
        <position position="1"/>
    </location>
</feature>
<dbReference type="GO" id="GO:0004519">
    <property type="term" value="F:endonuclease activity"/>
    <property type="evidence" value="ECO:0007669"/>
    <property type="project" value="UniProtKB-KW"/>
</dbReference>
<dbReference type="InterPro" id="IPR001584">
    <property type="entry name" value="Integrase_cat-core"/>
</dbReference>
<evidence type="ECO:0000256" key="7">
    <source>
        <dbReference type="ARBA" id="ARBA00022759"/>
    </source>
</evidence>
<dbReference type="GO" id="GO:0046872">
    <property type="term" value="F:metal ion binding"/>
    <property type="evidence" value="ECO:0007669"/>
    <property type="project" value="UniProtKB-KW"/>
</dbReference>
<dbReference type="GO" id="GO:0003677">
    <property type="term" value="F:DNA binding"/>
    <property type="evidence" value="ECO:0007669"/>
    <property type="project" value="UniProtKB-KW"/>
</dbReference>
<keyword evidence="12" id="KW-0239">DNA-directed DNA polymerase</keyword>
<dbReference type="InterPro" id="IPR036397">
    <property type="entry name" value="RNaseH_sf"/>
</dbReference>
<dbReference type="FunFam" id="3.30.70.270:FF:000020">
    <property type="entry name" value="Transposon Tf2-6 polyprotein-like Protein"/>
    <property type="match status" value="1"/>
</dbReference>
<evidence type="ECO:0000256" key="10">
    <source>
        <dbReference type="ARBA" id="ARBA00022908"/>
    </source>
</evidence>
<dbReference type="InterPro" id="IPR041588">
    <property type="entry name" value="Integrase_H2C2"/>
</dbReference>
<dbReference type="InterPro" id="IPR041373">
    <property type="entry name" value="RT_RNaseH"/>
</dbReference>
<evidence type="ECO:0000256" key="5">
    <source>
        <dbReference type="ARBA" id="ARBA00022723"/>
    </source>
</evidence>
<evidence type="ECO:0000313" key="17">
    <source>
        <dbReference type="EMBL" id="KYP40772.1"/>
    </source>
</evidence>
<keyword evidence="10" id="KW-0229">DNA integration</keyword>
<evidence type="ECO:0000256" key="13">
    <source>
        <dbReference type="ARBA" id="ARBA00023125"/>
    </source>
</evidence>